<dbReference type="PANTHER" id="PTHR10519">
    <property type="entry name" value="GABA-B RECEPTOR"/>
    <property type="match status" value="1"/>
</dbReference>
<keyword evidence="1" id="KW-0297">G-protein coupled receptor</keyword>
<accession>A0A183D4R8</accession>
<name>A0A183D4R8_9BILA</name>
<dbReference type="GO" id="GO:0007214">
    <property type="term" value="P:gamma-aminobutyric acid signaling pathway"/>
    <property type="evidence" value="ECO:0007669"/>
    <property type="project" value="TreeGrafter"/>
</dbReference>
<dbReference type="Proteomes" id="UP000271098">
    <property type="component" value="Unassembled WGS sequence"/>
</dbReference>
<keyword evidence="6" id="KW-1185">Reference proteome</keyword>
<evidence type="ECO:0000256" key="3">
    <source>
        <dbReference type="ARBA" id="ARBA00023180"/>
    </source>
</evidence>
<evidence type="ECO:0000313" key="5">
    <source>
        <dbReference type="EMBL" id="VDK40644.1"/>
    </source>
</evidence>
<evidence type="ECO:0000256" key="1">
    <source>
        <dbReference type="ARBA" id="ARBA00023040"/>
    </source>
</evidence>
<dbReference type="InterPro" id="IPR002455">
    <property type="entry name" value="GPCR3_GABA-B"/>
</dbReference>
<dbReference type="GO" id="GO:0038039">
    <property type="term" value="C:G protein-coupled receptor heterodimeric complex"/>
    <property type="evidence" value="ECO:0007669"/>
    <property type="project" value="TreeGrafter"/>
</dbReference>
<dbReference type="InterPro" id="IPR028082">
    <property type="entry name" value="Peripla_BP_I"/>
</dbReference>
<dbReference type="PANTHER" id="PTHR10519:SF20">
    <property type="entry name" value="G-PROTEIN COUPLED RECEPTOR 156-RELATED"/>
    <property type="match status" value="1"/>
</dbReference>
<dbReference type="Gene3D" id="3.40.50.2300">
    <property type="match status" value="1"/>
</dbReference>
<evidence type="ECO:0000256" key="4">
    <source>
        <dbReference type="ARBA" id="ARBA00023224"/>
    </source>
</evidence>
<keyword evidence="2" id="KW-0675">Receptor</keyword>
<dbReference type="OrthoDB" id="2150267at2759"/>
<evidence type="ECO:0000313" key="7">
    <source>
        <dbReference type="WBParaSite" id="GPUH_0000371601-mRNA-1"/>
    </source>
</evidence>
<dbReference type="SUPFAM" id="SSF53822">
    <property type="entry name" value="Periplasmic binding protein-like I"/>
    <property type="match status" value="1"/>
</dbReference>
<keyword evidence="4" id="KW-0807">Transducer</keyword>
<dbReference type="AlphaFoldDB" id="A0A183D4R8"/>
<proteinExistence type="predicted"/>
<dbReference type="GO" id="GO:0004965">
    <property type="term" value="F:G protein-coupled GABA receptor activity"/>
    <property type="evidence" value="ECO:0007669"/>
    <property type="project" value="InterPro"/>
</dbReference>
<reference evidence="7" key="1">
    <citation type="submission" date="2016-06" db="UniProtKB">
        <authorList>
            <consortium name="WormBaseParasite"/>
        </authorList>
    </citation>
    <scope>IDENTIFICATION</scope>
</reference>
<dbReference type="WBParaSite" id="GPUH_0000371601-mRNA-1">
    <property type="protein sequence ID" value="GPUH_0000371601-mRNA-1"/>
    <property type="gene ID" value="GPUH_0000371601"/>
</dbReference>
<evidence type="ECO:0000313" key="6">
    <source>
        <dbReference type="Proteomes" id="UP000271098"/>
    </source>
</evidence>
<dbReference type="PRINTS" id="PR01176">
    <property type="entry name" value="GABABRECEPTR"/>
</dbReference>
<keyword evidence="3" id="KW-0325">Glycoprotein</keyword>
<reference evidence="5 6" key="2">
    <citation type="submission" date="2018-11" db="EMBL/GenBank/DDBJ databases">
        <authorList>
            <consortium name="Pathogen Informatics"/>
        </authorList>
    </citation>
    <scope>NUCLEOTIDE SEQUENCE [LARGE SCALE GENOMIC DNA]</scope>
</reference>
<organism evidence="7">
    <name type="scientific">Gongylonema pulchrum</name>
    <dbReference type="NCBI Taxonomy" id="637853"/>
    <lineage>
        <taxon>Eukaryota</taxon>
        <taxon>Metazoa</taxon>
        <taxon>Ecdysozoa</taxon>
        <taxon>Nematoda</taxon>
        <taxon>Chromadorea</taxon>
        <taxon>Rhabditida</taxon>
        <taxon>Spirurina</taxon>
        <taxon>Spiruromorpha</taxon>
        <taxon>Spiruroidea</taxon>
        <taxon>Gongylonematidae</taxon>
        <taxon>Gongylonema</taxon>
    </lineage>
</organism>
<dbReference type="EMBL" id="UYRT01006492">
    <property type="protein sequence ID" value="VDK40644.1"/>
    <property type="molecule type" value="Genomic_DNA"/>
</dbReference>
<evidence type="ECO:0000256" key="2">
    <source>
        <dbReference type="ARBA" id="ARBA00023170"/>
    </source>
</evidence>
<protein>
    <submittedName>
        <fullName evidence="7">ANF_receptor domain-containing protein</fullName>
    </submittedName>
</protein>
<sequence>MYPTFFRMVPGYRNLNLARCHLVHQFNWTRVGTLKQSDDPRFALCVFCNVNRSAVWMKYNPHSLKYLQIQNIAFSEMRQTFGETRVVAKSLAVRILCEAFQKGIYGENYAWILPGYHRSNWWRDTSEVNCTVEQLAEVVEGHFAVEFSPYSQRFARLTVANKTVLTIRSELEDGRGSAAERVFKGYVYDGLWTLSLAIEEVIRRIGHK</sequence>
<gene>
    <name evidence="5" type="ORF">GPUH_LOCUS3708</name>
</gene>